<feature type="transmembrane region" description="Helical" evidence="1">
    <location>
        <begin position="20"/>
        <end position="43"/>
    </location>
</feature>
<evidence type="ECO:0000256" key="1">
    <source>
        <dbReference type="SAM" id="Phobius"/>
    </source>
</evidence>
<dbReference type="RefSeq" id="WP_343075264.1">
    <property type="nucleotide sequence ID" value="NZ_JACBYW010000004.1"/>
</dbReference>
<comment type="caution">
    <text evidence="2">The sequence shown here is derived from an EMBL/GenBank/DDBJ whole genome shotgun (WGS) entry which is preliminary data.</text>
</comment>
<sequence>MSARAPPVPAPFSEARKPSLGGSVLWILSVFTMSVATAVVPVFSAEVYLVAVALAQSGLPWWTLGPAAAAGQLLGKAVHYLGARGVVRLPRLLRRDGGSPRWQWPHRLHELCVRRPLAGAGLVLLSGVAGVPPFAAVVLAAGLLSAPLAAWLPAAVVGRFTRFCLIAALPGVLRLGTPFA</sequence>
<keyword evidence="1" id="KW-0812">Transmembrane</keyword>
<evidence type="ECO:0000313" key="3">
    <source>
        <dbReference type="Proteomes" id="UP000548304"/>
    </source>
</evidence>
<keyword evidence="1" id="KW-1133">Transmembrane helix</keyword>
<reference evidence="2 3" key="1">
    <citation type="submission" date="2020-07" db="EMBL/GenBank/DDBJ databases">
        <title>Genomic Encyclopedia of Type Strains, Phase III (KMG-III): the genomes of soil and plant-associated and newly described type strains.</title>
        <authorList>
            <person name="Whitman W."/>
        </authorList>
    </citation>
    <scope>NUCLEOTIDE SEQUENCE [LARGE SCALE GENOMIC DNA]</scope>
    <source>
        <strain evidence="2 3">CECT 8576</strain>
    </source>
</reference>
<proteinExistence type="predicted"/>
<protein>
    <submittedName>
        <fullName evidence="2">Membrane protein YqaA with SNARE-associated domain</fullName>
    </submittedName>
</protein>
<evidence type="ECO:0000313" key="2">
    <source>
        <dbReference type="EMBL" id="NYH79387.1"/>
    </source>
</evidence>
<gene>
    <name evidence="2" type="ORF">FHR84_002721</name>
</gene>
<dbReference type="Proteomes" id="UP000548304">
    <property type="component" value="Unassembled WGS sequence"/>
</dbReference>
<keyword evidence="3" id="KW-1185">Reference proteome</keyword>
<keyword evidence="1" id="KW-0472">Membrane</keyword>
<dbReference type="AlphaFoldDB" id="A0A852ZA09"/>
<dbReference type="EMBL" id="JACBYW010000004">
    <property type="protein sequence ID" value="NYH79387.1"/>
    <property type="molecule type" value="Genomic_DNA"/>
</dbReference>
<organism evidence="2 3">
    <name type="scientific">Actinopolyspora biskrensis</name>
    <dbReference type="NCBI Taxonomy" id="1470178"/>
    <lineage>
        <taxon>Bacteria</taxon>
        <taxon>Bacillati</taxon>
        <taxon>Actinomycetota</taxon>
        <taxon>Actinomycetes</taxon>
        <taxon>Actinopolysporales</taxon>
        <taxon>Actinopolysporaceae</taxon>
        <taxon>Actinopolyspora</taxon>
    </lineage>
</organism>
<name>A0A852ZA09_9ACTN</name>
<accession>A0A852ZA09</accession>